<reference evidence="11" key="2">
    <citation type="submission" date="2020-09" db="EMBL/GenBank/DDBJ databases">
        <authorList>
            <person name="Sun Q."/>
            <person name="Ohkuma M."/>
        </authorList>
    </citation>
    <scope>NUCLEOTIDE SEQUENCE</scope>
    <source>
        <strain evidence="11">JCM 14359</strain>
    </source>
</reference>
<dbReference type="CDD" id="cd17930">
    <property type="entry name" value="DEXHc_cas3"/>
    <property type="match status" value="1"/>
</dbReference>
<keyword evidence="12" id="KW-1185">Reference proteome</keyword>
<dbReference type="SUPFAM" id="SSF109604">
    <property type="entry name" value="HD-domain/PDEase-like"/>
    <property type="match status" value="1"/>
</dbReference>
<evidence type="ECO:0000256" key="5">
    <source>
        <dbReference type="ARBA" id="ARBA00022801"/>
    </source>
</evidence>
<feature type="domain" description="HD Cas3-type" evidence="10">
    <location>
        <begin position="12"/>
        <end position="227"/>
    </location>
</feature>
<dbReference type="GO" id="GO:0051607">
    <property type="term" value="P:defense response to virus"/>
    <property type="evidence" value="ECO:0007669"/>
    <property type="project" value="UniProtKB-KW"/>
</dbReference>
<dbReference type="NCBIfam" id="TIGR01596">
    <property type="entry name" value="cas3_HD"/>
    <property type="match status" value="1"/>
</dbReference>
<dbReference type="InterPro" id="IPR006935">
    <property type="entry name" value="Helicase/UvrB_N"/>
</dbReference>
<evidence type="ECO:0000256" key="2">
    <source>
        <dbReference type="ARBA" id="ARBA00009046"/>
    </source>
</evidence>
<evidence type="ECO:0000259" key="9">
    <source>
        <dbReference type="PROSITE" id="PS51192"/>
    </source>
</evidence>
<protein>
    <recommendedName>
        <fullName evidence="13">CRISPR-associated endonuclease Cas3</fullName>
    </recommendedName>
</protein>
<accession>A0A830E6H7</accession>
<keyword evidence="4" id="KW-0547">Nucleotide-binding</keyword>
<reference evidence="11" key="1">
    <citation type="journal article" date="2014" name="Int. J. Syst. Evol. Microbiol.">
        <title>Complete genome sequence of Corynebacterium casei LMG S-19264T (=DSM 44701T), isolated from a smear-ripened cheese.</title>
        <authorList>
            <consortium name="US DOE Joint Genome Institute (JGI-PGF)"/>
            <person name="Walter F."/>
            <person name="Albersmeier A."/>
            <person name="Kalinowski J."/>
            <person name="Ruckert C."/>
        </authorList>
    </citation>
    <scope>NUCLEOTIDE SEQUENCE</scope>
    <source>
        <strain evidence="11">JCM 14359</strain>
    </source>
</reference>
<organism evidence="11 12">
    <name type="scientific">Halobellus salinus</name>
    <dbReference type="NCBI Taxonomy" id="931585"/>
    <lineage>
        <taxon>Archaea</taxon>
        <taxon>Methanobacteriati</taxon>
        <taxon>Methanobacteriota</taxon>
        <taxon>Stenosarchaea group</taxon>
        <taxon>Halobacteria</taxon>
        <taxon>Halobacteriales</taxon>
        <taxon>Haloferacaceae</taxon>
        <taxon>Halobellus</taxon>
    </lineage>
</organism>
<dbReference type="InterPro" id="IPR038257">
    <property type="entry name" value="CRISPR-assoc_Cas3_HD_sf"/>
</dbReference>
<evidence type="ECO:0000256" key="3">
    <source>
        <dbReference type="ARBA" id="ARBA00022723"/>
    </source>
</evidence>
<dbReference type="GO" id="GO:0046872">
    <property type="term" value="F:metal ion binding"/>
    <property type="evidence" value="ECO:0007669"/>
    <property type="project" value="UniProtKB-KW"/>
</dbReference>
<evidence type="ECO:0000256" key="8">
    <source>
        <dbReference type="ARBA" id="ARBA00023118"/>
    </source>
</evidence>
<name>A0A830E6H7_9EURY</name>
<gene>
    <name evidence="11" type="ORF">GCM10008995_03970</name>
</gene>
<keyword evidence="3" id="KW-0479">Metal-binding</keyword>
<dbReference type="Pfam" id="PF18019">
    <property type="entry name" value="Cas3_HD"/>
    <property type="match status" value="1"/>
</dbReference>
<dbReference type="GO" id="GO:0016787">
    <property type="term" value="F:hydrolase activity"/>
    <property type="evidence" value="ECO:0007669"/>
    <property type="project" value="UniProtKB-KW"/>
</dbReference>
<dbReference type="GO" id="GO:0140097">
    <property type="term" value="F:catalytic activity, acting on DNA"/>
    <property type="evidence" value="ECO:0007669"/>
    <property type="project" value="UniProtKB-ARBA"/>
</dbReference>
<dbReference type="RefSeq" id="WP_188785694.1">
    <property type="nucleotide sequence ID" value="NZ_BMOC01000001.1"/>
</dbReference>
<evidence type="ECO:0000259" key="10">
    <source>
        <dbReference type="PROSITE" id="PS51643"/>
    </source>
</evidence>
<dbReference type="Pfam" id="PF04851">
    <property type="entry name" value="ResIII"/>
    <property type="match status" value="1"/>
</dbReference>
<dbReference type="InterPro" id="IPR006483">
    <property type="entry name" value="CRISPR-assoc_Cas3_HD"/>
</dbReference>
<evidence type="ECO:0000256" key="7">
    <source>
        <dbReference type="ARBA" id="ARBA00022840"/>
    </source>
</evidence>
<dbReference type="EMBL" id="BMOC01000001">
    <property type="protein sequence ID" value="GGI97203.1"/>
    <property type="molecule type" value="Genomic_DNA"/>
</dbReference>
<dbReference type="GO" id="GO:0003677">
    <property type="term" value="F:DNA binding"/>
    <property type="evidence" value="ECO:0007669"/>
    <property type="project" value="InterPro"/>
</dbReference>
<keyword evidence="7" id="KW-0067">ATP-binding</keyword>
<dbReference type="AlphaFoldDB" id="A0A830E6H7"/>
<keyword evidence="8" id="KW-0051">Antiviral defense</keyword>
<feature type="domain" description="Helicase ATP-binding" evidence="9">
    <location>
        <begin position="284"/>
        <end position="476"/>
    </location>
</feature>
<dbReference type="PROSITE" id="PS51192">
    <property type="entry name" value="HELICASE_ATP_BIND_1"/>
    <property type="match status" value="1"/>
</dbReference>
<keyword evidence="5" id="KW-0378">Hydrolase</keyword>
<proteinExistence type="inferred from homology"/>
<keyword evidence="6" id="KW-0347">Helicase</keyword>
<dbReference type="InterPro" id="IPR027417">
    <property type="entry name" value="P-loop_NTPase"/>
</dbReference>
<dbReference type="GO" id="GO:0004386">
    <property type="term" value="F:helicase activity"/>
    <property type="evidence" value="ECO:0007669"/>
    <property type="project" value="UniProtKB-KW"/>
</dbReference>
<dbReference type="Gene3D" id="1.10.3210.30">
    <property type="match status" value="1"/>
</dbReference>
<sequence>MSDVPISHPPEGNDEAIPLRDHLDAVADRTREVVPSDATTTGGDPLAEVAAVVAQCHDFGKATTWFQAYVIGESESSKRSNHSLLGAYLGYYVLDRSGYDSEDCLATFVAIAKHHGRLPNVEEYVDSVSRFENESEANNERQRVVIEQVTNIDDHHRPFAQSLVADITDGAGSWEEFVSEIANKSLFGTVYEHFDRFSFGTDRSNPSDAFYQVLLQLWSGLILADKTTAAGVGDRNLTASEPDLRILSEYIDDLGGDTANDSQTEALNQLRQEARQGVLAGVETFRDSDGSTATLTLPTGMGKTLTGLSAALELREDGSRVIYALPFTSVIDQVADELTEVFDSDGRDDLLTIHHHLAETVTELDDDEEGTDEDARLAEMVAESWRSGLTLTTFVQLFESLVGPGNSQSMKLPALYDSVIVLDEPQALPMKWWKLVRRVTTILTEEYDATVVVMTATQPALFDDAFELVDDVDRYFDCFERVEYDVHDSALAFDDTDATIGYETAGKTILDETGGTNSGLAICNTIDSAAALTDTIEEQGAVVDVGAHLTAILEPESIKGLGSDGGRIDDGGVADDGIDVDVLVNRIESHLDTGERALVHLSTRLRPRDRLALIEATKRLSERSVPMVAVSTQLIEAGVDISFDRVYRDIAPIDSVVQAAGRCNRSFERDRGTVTLWWLAPPDETTKTPSQAVYDSRGVSTISLTSKTLDAIGADDDTVAERKMTRDAVEHYYGLVSDRNPGDPQFVDWVNEAKAAKLGDLSLIGKRDSVDVIVCRTDAEVTLVDKMEVAMNEFEYERFDDLRNEAKDMTVSVPVYGQDSREAETVRNIEPLGDTDLRVLRHPQTTSHFDETKGLAVNDPGVDDRFL</sequence>
<evidence type="ECO:0000313" key="12">
    <source>
        <dbReference type="Proteomes" id="UP000653099"/>
    </source>
</evidence>
<comment type="similarity">
    <text evidence="2">In the central section; belongs to the CRISPR-associated helicase Cas3 family.</text>
</comment>
<dbReference type="GO" id="GO:0005524">
    <property type="term" value="F:ATP binding"/>
    <property type="evidence" value="ECO:0007669"/>
    <property type="project" value="UniProtKB-KW"/>
</dbReference>
<dbReference type="OrthoDB" id="43851at2157"/>
<evidence type="ECO:0000256" key="1">
    <source>
        <dbReference type="ARBA" id="ARBA00006847"/>
    </source>
</evidence>
<evidence type="ECO:0008006" key="13">
    <source>
        <dbReference type="Google" id="ProtNLM"/>
    </source>
</evidence>
<dbReference type="CDD" id="cd09641">
    <property type="entry name" value="Cas3''_I"/>
    <property type="match status" value="1"/>
</dbReference>
<dbReference type="InterPro" id="IPR014001">
    <property type="entry name" value="Helicase_ATP-bd"/>
</dbReference>
<evidence type="ECO:0000256" key="4">
    <source>
        <dbReference type="ARBA" id="ARBA00022741"/>
    </source>
</evidence>
<comment type="similarity">
    <text evidence="1">In the N-terminal section; belongs to the CRISPR-associated nuclease Cas3-HD family.</text>
</comment>
<dbReference type="SUPFAM" id="SSF52540">
    <property type="entry name" value="P-loop containing nucleoside triphosphate hydrolases"/>
    <property type="match status" value="1"/>
</dbReference>
<evidence type="ECO:0000313" key="11">
    <source>
        <dbReference type="EMBL" id="GGI97203.1"/>
    </source>
</evidence>
<dbReference type="Gene3D" id="3.40.50.300">
    <property type="entry name" value="P-loop containing nucleotide triphosphate hydrolases"/>
    <property type="match status" value="1"/>
</dbReference>
<dbReference type="InterPro" id="IPR054712">
    <property type="entry name" value="Cas3-like_dom"/>
</dbReference>
<evidence type="ECO:0000256" key="6">
    <source>
        <dbReference type="ARBA" id="ARBA00022806"/>
    </source>
</evidence>
<dbReference type="Pfam" id="PF22590">
    <property type="entry name" value="Cas3-like_C_2"/>
    <property type="match status" value="1"/>
</dbReference>
<dbReference type="PROSITE" id="PS51643">
    <property type="entry name" value="HD_CAS3"/>
    <property type="match status" value="1"/>
</dbReference>
<comment type="caution">
    <text evidence="11">The sequence shown here is derived from an EMBL/GenBank/DDBJ whole genome shotgun (WGS) entry which is preliminary data.</text>
</comment>
<dbReference type="Proteomes" id="UP000653099">
    <property type="component" value="Unassembled WGS sequence"/>
</dbReference>